<name>A0A084W3V2_ANOSI</name>
<evidence type="ECO:0000256" key="1">
    <source>
        <dbReference type="SAM" id="MobiDB-lite"/>
    </source>
</evidence>
<evidence type="ECO:0000313" key="3">
    <source>
        <dbReference type="EnsemblMetazoa" id="ASIC012807-PA"/>
    </source>
</evidence>
<accession>A0A084W3V2</accession>
<organism evidence="2">
    <name type="scientific">Anopheles sinensis</name>
    <name type="common">Mosquito</name>
    <dbReference type="NCBI Taxonomy" id="74873"/>
    <lineage>
        <taxon>Eukaryota</taxon>
        <taxon>Metazoa</taxon>
        <taxon>Ecdysozoa</taxon>
        <taxon>Arthropoda</taxon>
        <taxon>Hexapoda</taxon>
        <taxon>Insecta</taxon>
        <taxon>Pterygota</taxon>
        <taxon>Neoptera</taxon>
        <taxon>Endopterygota</taxon>
        <taxon>Diptera</taxon>
        <taxon>Nematocera</taxon>
        <taxon>Culicoidea</taxon>
        <taxon>Culicidae</taxon>
        <taxon>Anophelinae</taxon>
        <taxon>Anopheles</taxon>
    </lineage>
</organism>
<proteinExistence type="predicted"/>
<feature type="region of interest" description="Disordered" evidence="1">
    <location>
        <begin position="106"/>
        <end position="130"/>
    </location>
</feature>
<reference evidence="2 4" key="1">
    <citation type="journal article" date="2014" name="BMC Genomics">
        <title>Genome sequence of Anopheles sinensis provides insight into genetics basis of mosquito competence for malaria parasites.</title>
        <authorList>
            <person name="Zhou D."/>
            <person name="Zhang D."/>
            <person name="Ding G."/>
            <person name="Shi L."/>
            <person name="Hou Q."/>
            <person name="Ye Y."/>
            <person name="Xu Y."/>
            <person name="Zhou H."/>
            <person name="Xiong C."/>
            <person name="Li S."/>
            <person name="Yu J."/>
            <person name="Hong S."/>
            <person name="Yu X."/>
            <person name="Zou P."/>
            <person name="Chen C."/>
            <person name="Chang X."/>
            <person name="Wang W."/>
            <person name="Lv Y."/>
            <person name="Sun Y."/>
            <person name="Ma L."/>
            <person name="Shen B."/>
            <person name="Zhu C."/>
        </authorList>
    </citation>
    <scope>NUCLEOTIDE SEQUENCE [LARGE SCALE GENOMIC DNA]</scope>
</reference>
<feature type="compositionally biased region" description="Polar residues" evidence="1">
    <location>
        <begin position="109"/>
        <end position="118"/>
    </location>
</feature>
<sequence>MSPTELQPRTEHVQRVSLRAKLLAGCAHGCSKTESLENTRTESLSFTVTLLSGKILGKKLKTSRTQCVRVPARVVSVGARAYGSGTFLAESNKTTNWQRPEAVYPVVDTPSSRNSGTRTNRDGNQKTPDAYSALPMVSISAARAHVQIHANACTG</sequence>
<evidence type="ECO:0000313" key="2">
    <source>
        <dbReference type="EMBL" id="KFB44896.1"/>
    </source>
</evidence>
<dbReference type="EMBL" id="ATLV01020153">
    <property type="status" value="NOT_ANNOTATED_CDS"/>
    <property type="molecule type" value="Genomic_DNA"/>
</dbReference>
<reference evidence="3" key="2">
    <citation type="submission" date="2020-05" db="UniProtKB">
        <authorList>
            <consortium name="EnsemblMetazoa"/>
        </authorList>
    </citation>
    <scope>IDENTIFICATION</scope>
</reference>
<dbReference type="AlphaFoldDB" id="A0A084W3V2"/>
<dbReference type="Proteomes" id="UP000030765">
    <property type="component" value="Unassembled WGS sequence"/>
</dbReference>
<protein>
    <submittedName>
        <fullName evidence="2 3">Uncharacterized protein</fullName>
    </submittedName>
</protein>
<keyword evidence="4" id="KW-1185">Reference proteome</keyword>
<gene>
    <name evidence="2" type="ORF">ZHAS_00012807</name>
</gene>
<dbReference type="VEuPathDB" id="VectorBase:ASIC012807"/>
<evidence type="ECO:0000313" key="4">
    <source>
        <dbReference type="Proteomes" id="UP000030765"/>
    </source>
</evidence>
<dbReference type="EMBL" id="KE525295">
    <property type="protein sequence ID" value="KFB44896.1"/>
    <property type="molecule type" value="Genomic_DNA"/>
</dbReference>
<dbReference type="EnsemblMetazoa" id="ASIC012807-RA">
    <property type="protein sequence ID" value="ASIC012807-PA"/>
    <property type="gene ID" value="ASIC012807"/>
</dbReference>